<evidence type="ECO:0000256" key="3">
    <source>
        <dbReference type="SAM" id="Phobius"/>
    </source>
</evidence>
<name>A0ABS3HRU1_9ENTE</name>
<feature type="transmembrane region" description="Helical" evidence="3">
    <location>
        <begin position="103"/>
        <end position="125"/>
    </location>
</feature>
<keyword evidence="2 3" id="KW-1133">Transmembrane helix</keyword>
<feature type="transmembrane region" description="Helical" evidence="3">
    <location>
        <begin position="43"/>
        <end position="66"/>
    </location>
</feature>
<dbReference type="EMBL" id="JAFLVX010000015">
    <property type="protein sequence ID" value="MBO0476472.1"/>
    <property type="molecule type" value="Genomic_DNA"/>
</dbReference>
<feature type="transmembrane region" description="Helical" evidence="3">
    <location>
        <begin position="131"/>
        <end position="152"/>
    </location>
</feature>
<organism evidence="4 5">
    <name type="scientific">Candidatus Vagococcus giribetii</name>
    <dbReference type="NCBI Taxonomy" id="2230876"/>
    <lineage>
        <taxon>Bacteria</taxon>
        <taxon>Bacillati</taxon>
        <taxon>Bacillota</taxon>
        <taxon>Bacilli</taxon>
        <taxon>Lactobacillales</taxon>
        <taxon>Enterococcaceae</taxon>
        <taxon>Vagococcus</taxon>
    </lineage>
</organism>
<comment type="caution">
    <text evidence="4">The sequence shown here is derived from an EMBL/GenBank/DDBJ whole genome shotgun (WGS) entry which is preliminary data.</text>
</comment>
<proteinExistence type="predicted"/>
<feature type="transmembrane region" description="Helical" evidence="3">
    <location>
        <begin position="72"/>
        <end position="91"/>
    </location>
</feature>
<feature type="transmembrane region" description="Helical" evidence="3">
    <location>
        <begin position="12"/>
        <end position="31"/>
    </location>
</feature>
<dbReference type="PANTHER" id="PTHR37815:SF3">
    <property type="entry name" value="UPF0397 PROTEIN SPR0429"/>
    <property type="match status" value="1"/>
</dbReference>
<keyword evidence="1 3" id="KW-0812">Transmembrane</keyword>
<dbReference type="PANTHER" id="PTHR37815">
    <property type="entry name" value="UPF0397 PROTEIN BC_2624-RELATED"/>
    <property type="match status" value="1"/>
</dbReference>
<dbReference type="Gene3D" id="1.10.1760.20">
    <property type="match status" value="1"/>
</dbReference>
<dbReference type="RefSeq" id="WP_206965493.1">
    <property type="nucleotide sequence ID" value="NZ_JAFLVX010000015.1"/>
</dbReference>
<dbReference type="Proteomes" id="UP000664857">
    <property type="component" value="Unassembled WGS sequence"/>
</dbReference>
<evidence type="ECO:0000313" key="4">
    <source>
        <dbReference type="EMBL" id="MBO0476472.1"/>
    </source>
</evidence>
<accession>A0ABS3HRU1</accession>
<evidence type="ECO:0000313" key="5">
    <source>
        <dbReference type="Proteomes" id="UP000664857"/>
    </source>
</evidence>
<keyword evidence="5" id="KW-1185">Reference proteome</keyword>
<protein>
    <submittedName>
        <fullName evidence="4">ECF transporter S component</fullName>
    </submittedName>
</protein>
<evidence type="ECO:0000256" key="1">
    <source>
        <dbReference type="ARBA" id="ARBA00022692"/>
    </source>
</evidence>
<dbReference type="InterPro" id="IPR009825">
    <property type="entry name" value="ECF_substrate-spec-like"/>
</dbReference>
<sequence>MKIVKDKFALLAMLTALTVVLALTFIFPVPLTKGYVNLLEVGIYTSAMLLGGPAGLIVGGISGGMLDLLLGYPQWLLFSVVIHGGQGFIAGRWSGNKQLTTRILFLLLASVFMIIGYFFATWFLYGSVAGVASIVGNVIQNGFGIIVSMIIIKILDRINLIK</sequence>
<keyword evidence="3" id="KW-0472">Membrane</keyword>
<reference evidence="4 5" key="1">
    <citation type="submission" date="2021-03" db="EMBL/GenBank/DDBJ databases">
        <title>Enterococcal diversity collection.</title>
        <authorList>
            <person name="Gilmore M.S."/>
            <person name="Schwartzman J."/>
            <person name="Van Tyne D."/>
            <person name="Martin M."/>
            <person name="Earl A.M."/>
            <person name="Manson A.L."/>
            <person name="Straub T."/>
            <person name="Salamzade R."/>
            <person name="Saavedra J."/>
            <person name="Lebreton F."/>
            <person name="Prichula J."/>
            <person name="Schaufler K."/>
            <person name="Gaca A."/>
            <person name="Sgardioli B."/>
            <person name="Wagenaar J."/>
            <person name="Strong T."/>
        </authorList>
    </citation>
    <scope>NUCLEOTIDE SEQUENCE [LARGE SCALE GENOMIC DNA]</scope>
    <source>
        <strain evidence="4 5">DIV0080</strain>
    </source>
</reference>
<evidence type="ECO:0000256" key="2">
    <source>
        <dbReference type="ARBA" id="ARBA00022989"/>
    </source>
</evidence>
<gene>
    <name evidence="4" type="ORF">DOK76_05275</name>
</gene>
<dbReference type="Pfam" id="PF07155">
    <property type="entry name" value="ECF-ribofla_trS"/>
    <property type="match status" value="1"/>
</dbReference>